<dbReference type="AlphaFoldDB" id="A0A0L0DJT6"/>
<feature type="coiled-coil region" evidence="1">
    <location>
        <begin position="75"/>
        <end position="102"/>
    </location>
</feature>
<dbReference type="Proteomes" id="UP000054408">
    <property type="component" value="Unassembled WGS sequence"/>
</dbReference>
<dbReference type="EMBL" id="GL349468">
    <property type="protein sequence ID" value="KNC51558.1"/>
    <property type="molecule type" value="Genomic_DNA"/>
</dbReference>
<name>A0A0L0DJT6_THETB</name>
<accession>A0A0L0DJT6</accession>
<dbReference type="RefSeq" id="XP_013755960.1">
    <property type="nucleotide sequence ID" value="XM_013900506.1"/>
</dbReference>
<keyword evidence="1" id="KW-0175">Coiled coil</keyword>
<gene>
    <name evidence="3" type="ORF">AMSG_07458</name>
</gene>
<feature type="compositionally biased region" description="Basic residues" evidence="2">
    <location>
        <begin position="219"/>
        <end position="229"/>
    </location>
</feature>
<feature type="compositionally biased region" description="Pro residues" evidence="2">
    <location>
        <begin position="201"/>
        <end position="211"/>
    </location>
</feature>
<sequence>MVVEGDHVTVASHQWVEELAAASEELVASLAAAAAGGERRTSRQGRAIRHIPPQDCFLPLLVPRKRKSRRDLRASRHAQRLVAIHEKRMVELERDLEVAEMRRKLKAAHRAPPLDRYHRYKAAALELEPLADFLSEDKYATLRKRYIIMAARTQSTHDGALMHNITRRITLGRTKRAPRSANATARVPRPPPATAPVAFRPAPPPGPPPHPSASQPSWRARRLRARTGA</sequence>
<dbReference type="GeneID" id="25566374"/>
<feature type="region of interest" description="Disordered" evidence="2">
    <location>
        <begin position="171"/>
        <end position="229"/>
    </location>
</feature>
<protein>
    <submittedName>
        <fullName evidence="3">Uncharacterized protein</fullName>
    </submittedName>
</protein>
<organism evidence="3 4">
    <name type="scientific">Thecamonas trahens ATCC 50062</name>
    <dbReference type="NCBI Taxonomy" id="461836"/>
    <lineage>
        <taxon>Eukaryota</taxon>
        <taxon>Apusozoa</taxon>
        <taxon>Apusomonadida</taxon>
        <taxon>Apusomonadidae</taxon>
        <taxon>Thecamonas</taxon>
    </lineage>
</organism>
<evidence type="ECO:0000256" key="1">
    <source>
        <dbReference type="SAM" id="Coils"/>
    </source>
</evidence>
<evidence type="ECO:0000313" key="3">
    <source>
        <dbReference type="EMBL" id="KNC51558.1"/>
    </source>
</evidence>
<proteinExistence type="predicted"/>
<keyword evidence="4" id="KW-1185">Reference proteome</keyword>
<reference evidence="3 4" key="1">
    <citation type="submission" date="2010-05" db="EMBL/GenBank/DDBJ databases">
        <title>The Genome Sequence of Thecamonas trahens ATCC 50062.</title>
        <authorList>
            <consortium name="The Broad Institute Genome Sequencing Platform"/>
            <person name="Russ C."/>
            <person name="Cuomo C."/>
            <person name="Shea T."/>
            <person name="Young S.K."/>
            <person name="Zeng Q."/>
            <person name="Koehrsen M."/>
            <person name="Haas B."/>
            <person name="Borodovsky M."/>
            <person name="Guigo R."/>
            <person name="Alvarado L."/>
            <person name="Berlin A."/>
            <person name="Bochicchio J."/>
            <person name="Borenstein D."/>
            <person name="Chapman S."/>
            <person name="Chen Z."/>
            <person name="Freedman E."/>
            <person name="Gellesch M."/>
            <person name="Goldberg J."/>
            <person name="Griggs A."/>
            <person name="Gujja S."/>
            <person name="Heilman E."/>
            <person name="Heiman D."/>
            <person name="Hepburn T."/>
            <person name="Howarth C."/>
            <person name="Jen D."/>
            <person name="Larson L."/>
            <person name="Mehta T."/>
            <person name="Park D."/>
            <person name="Pearson M."/>
            <person name="Roberts A."/>
            <person name="Saif S."/>
            <person name="Shenoy N."/>
            <person name="Sisk P."/>
            <person name="Stolte C."/>
            <person name="Sykes S."/>
            <person name="Thomson T."/>
            <person name="Walk T."/>
            <person name="White J."/>
            <person name="Yandava C."/>
            <person name="Burger G."/>
            <person name="Gray M.W."/>
            <person name="Holland P.W.H."/>
            <person name="King N."/>
            <person name="Lang F.B.F."/>
            <person name="Roger A.J."/>
            <person name="Ruiz-Trillo I."/>
            <person name="Lander E."/>
            <person name="Nusbaum C."/>
        </authorList>
    </citation>
    <scope>NUCLEOTIDE SEQUENCE [LARGE SCALE GENOMIC DNA]</scope>
    <source>
        <strain evidence="3 4">ATCC 50062</strain>
    </source>
</reference>
<evidence type="ECO:0000313" key="4">
    <source>
        <dbReference type="Proteomes" id="UP000054408"/>
    </source>
</evidence>
<evidence type="ECO:0000256" key="2">
    <source>
        <dbReference type="SAM" id="MobiDB-lite"/>
    </source>
</evidence>